<dbReference type="GO" id="GO:0061503">
    <property type="term" value="F:tRNA threonylcarbamoyladenosine dehydratase"/>
    <property type="evidence" value="ECO:0007669"/>
    <property type="project" value="TreeGrafter"/>
</dbReference>
<accession>A0A7J0BIB1</accession>
<dbReference type="InterPro" id="IPR000594">
    <property type="entry name" value="ThiF_NAD_FAD-bd"/>
</dbReference>
<dbReference type="RefSeq" id="WP_243452125.1">
    <property type="nucleotide sequence ID" value="NZ_BLVO01000013.1"/>
</dbReference>
<evidence type="ECO:0000259" key="2">
    <source>
        <dbReference type="Pfam" id="PF00899"/>
    </source>
</evidence>
<feature type="region of interest" description="Disordered" evidence="1">
    <location>
        <begin position="1"/>
        <end position="48"/>
    </location>
</feature>
<dbReference type="GO" id="GO:0008641">
    <property type="term" value="F:ubiquitin-like modifier activating enzyme activity"/>
    <property type="evidence" value="ECO:0007669"/>
    <property type="project" value="InterPro"/>
</dbReference>
<evidence type="ECO:0000256" key="1">
    <source>
        <dbReference type="SAM" id="MobiDB-lite"/>
    </source>
</evidence>
<dbReference type="AlphaFoldDB" id="A0A7J0BIB1"/>
<evidence type="ECO:0000313" key="4">
    <source>
        <dbReference type="Proteomes" id="UP000503840"/>
    </source>
</evidence>
<keyword evidence="4" id="KW-1185">Reference proteome</keyword>
<dbReference type="Gene3D" id="3.40.50.720">
    <property type="entry name" value="NAD(P)-binding Rossmann-like Domain"/>
    <property type="match status" value="1"/>
</dbReference>
<dbReference type="InterPro" id="IPR045886">
    <property type="entry name" value="ThiF/MoeB/HesA"/>
</dbReference>
<dbReference type="PANTHER" id="PTHR43267:SF3">
    <property type="entry name" value="THIF PROTEIN"/>
    <property type="match status" value="1"/>
</dbReference>
<protein>
    <submittedName>
        <fullName evidence="3">Thiamine biosynthesis protein ThiF</fullName>
    </submittedName>
</protein>
<reference evidence="3 4" key="1">
    <citation type="submission" date="2020-05" db="EMBL/GenBank/DDBJ databases">
        <title>Draft genome sequence of Desulfovibrio sp. strain HN2T.</title>
        <authorList>
            <person name="Ueno A."/>
            <person name="Tamazawa S."/>
            <person name="Tamamura S."/>
            <person name="Murakami T."/>
            <person name="Kiyama T."/>
            <person name="Inomata H."/>
            <person name="Amano Y."/>
            <person name="Miyakawa K."/>
            <person name="Tamaki H."/>
            <person name="Naganuma T."/>
            <person name="Kaneko K."/>
        </authorList>
    </citation>
    <scope>NUCLEOTIDE SEQUENCE [LARGE SCALE GENOMIC DNA]</scope>
    <source>
        <strain evidence="3 4">HN2</strain>
    </source>
</reference>
<organism evidence="3 4">
    <name type="scientific">Desulfovibrio subterraneus</name>
    <dbReference type="NCBI Taxonomy" id="2718620"/>
    <lineage>
        <taxon>Bacteria</taxon>
        <taxon>Pseudomonadati</taxon>
        <taxon>Thermodesulfobacteriota</taxon>
        <taxon>Desulfovibrionia</taxon>
        <taxon>Desulfovibrionales</taxon>
        <taxon>Desulfovibrionaceae</taxon>
        <taxon>Desulfovibrio</taxon>
    </lineage>
</organism>
<dbReference type="Pfam" id="PF00899">
    <property type="entry name" value="ThiF"/>
    <property type="match status" value="1"/>
</dbReference>
<proteinExistence type="predicted"/>
<dbReference type="NCBIfam" id="NF006395">
    <property type="entry name" value="PRK08644.1"/>
    <property type="match status" value="1"/>
</dbReference>
<dbReference type="InterPro" id="IPR035985">
    <property type="entry name" value="Ubiquitin-activating_enz"/>
</dbReference>
<dbReference type="PANTHER" id="PTHR43267">
    <property type="entry name" value="TRNA THREONYLCARBAMOYLADENOSINE DEHYDRATASE"/>
    <property type="match status" value="1"/>
</dbReference>
<dbReference type="EMBL" id="BLVO01000013">
    <property type="protein sequence ID" value="GFM33400.1"/>
    <property type="molecule type" value="Genomic_DNA"/>
</dbReference>
<dbReference type="Proteomes" id="UP000503840">
    <property type="component" value="Unassembled WGS sequence"/>
</dbReference>
<dbReference type="SUPFAM" id="SSF69572">
    <property type="entry name" value="Activating enzymes of the ubiquitin-like proteins"/>
    <property type="match status" value="1"/>
</dbReference>
<sequence length="252" mass="26787">MKDKAVLSAPGQESGSCPAGESAPYAVHDAPEGMSDVPEALGDAPEESTLRSGLRRYLSAIQLERLEAVTVGIAGAGGLGSNCAMMLARSGVRRFVIADHDSIEPSNLNRQFFFEDQVGRSKVAALRDNLQAIDAGIQVTIHRLELTEANVDAVFEDCAIVVEALDGVEGKKMLAEAFMGRKEFFVSASGMAGWGGPDMRTRRIRDVAALVGDFASDIASMPPMAPRVTMVAAMQADAVINHILGPCRPEQK</sequence>
<name>A0A7J0BIB1_9BACT</name>
<evidence type="ECO:0000313" key="3">
    <source>
        <dbReference type="EMBL" id="GFM33400.1"/>
    </source>
</evidence>
<gene>
    <name evidence="3" type="ORF">DSM101010T_17650</name>
</gene>
<feature type="domain" description="THIF-type NAD/FAD binding fold" evidence="2">
    <location>
        <begin position="62"/>
        <end position="246"/>
    </location>
</feature>
<dbReference type="GO" id="GO:0061504">
    <property type="term" value="P:cyclic threonylcarbamoyladenosine biosynthetic process"/>
    <property type="evidence" value="ECO:0007669"/>
    <property type="project" value="TreeGrafter"/>
</dbReference>
<comment type="caution">
    <text evidence="3">The sequence shown here is derived from an EMBL/GenBank/DDBJ whole genome shotgun (WGS) entry which is preliminary data.</text>
</comment>